<comment type="subunit">
    <text evidence="2">Heterodimer of an alpha and a beta subunit.</text>
</comment>
<dbReference type="AlphaFoldDB" id="A0A1X9MIG8"/>
<reference evidence="9 10" key="1">
    <citation type="submission" date="2017-04" db="EMBL/GenBank/DDBJ databases">
        <title>Bacillus krulwichiae AM31D Genome sequencing and assembly.</title>
        <authorList>
            <person name="Krulwich T.A."/>
            <person name="Anastor L."/>
            <person name="Ehrlich R."/>
            <person name="Ehrlich G.D."/>
            <person name="Janto B."/>
        </authorList>
    </citation>
    <scope>NUCLEOTIDE SEQUENCE [LARGE SCALE GENOMIC DNA]</scope>
    <source>
        <strain evidence="9 10">AM31D</strain>
    </source>
</reference>
<comment type="similarity">
    <text evidence="1">Belongs to the ETF beta-subunit/FixA family.</text>
</comment>
<evidence type="ECO:0000313" key="9">
    <source>
        <dbReference type="EMBL" id="ARK32594.1"/>
    </source>
</evidence>
<evidence type="ECO:0000256" key="1">
    <source>
        <dbReference type="ARBA" id="ARBA00007557"/>
    </source>
</evidence>
<comment type="cofactor">
    <cofactor evidence="7">
        <name>AMP</name>
        <dbReference type="ChEBI" id="CHEBI:456215"/>
    </cofactor>
</comment>
<comment type="function">
    <text evidence="5">The electron transfer flavoprotein serves as a specific electron acceptor for other dehydrogenases. It transfers the electrons to the main respiratory chain via ETF-ubiquinone oxidoreductase (ETF dehydrogenase).</text>
</comment>
<dbReference type="GO" id="GO:0005829">
    <property type="term" value="C:cytosol"/>
    <property type="evidence" value="ECO:0007669"/>
    <property type="project" value="TreeGrafter"/>
</dbReference>
<dbReference type="STRING" id="199441.BkAM31D_23485"/>
<dbReference type="Gene3D" id="3.40.50.620">
    <property type="entry name" value="HUPs"/>
    <property type="match status" value="1"/>
</dbReference>
<proteinExistence type="inferred from homology"/>
<dbReference type="PANTHER" id="PTHR21294:SF8">
    <property type="entry name" value="ELECTRON TRANSFER FLAVOPROTEIN SUBUNIT BETA"/>
    <property type="match status" value="1"/>
</dbReference>
<evidence type="ECO:0000259" key="8">
    <source>
        <dbReference type="Pfam" id="PF01012"/>
    </source>
</evidence>
<keyword evidence="3" id="KW-0813">Transport</keyword>
<keyword evidence="4" id="KW-0249">Electron transport</keyword>
<gene>
    <name evidence="9" type="primary">etfB_3</name>
    <name evidence="9" type="ORF">BkAM31D_23485</name>
</gene>
<name>A0A1X9MIG8_9BACI</name>
<dbReference type="InterPro" id="IPR014730">
    <property type="entry name" value="ETF_a/b_N"/>
</dbReference>
<dbReference type="GO" id="GO:0009055">
    <property type="term" value="F:electron transfer activity"/>
    <property type="evidence" value="ECO:0007669"/>
    <property type="project" value="InterPro"/>
</dbReference>
<dbReference type="KEGG" id="bkw:BkAM31D_23485"/>
<feature type="domain" description="Electron transfer flavoprotein alpha/beta-subunit N-terminal" evidence="8">
    <location>
        <begin position="6"/>
        <end position="88"/>
    </location>
</feature>
<protein>
    <recommendedName>
        <fullName evidence="6">Electron transfer flavoprotein small subunit</fullName>
    </recommendedName>
</protein>
<dbReference type="EMBL" id="CP020814">
    <property type="protein sequence ID" value="ARK32594.1"/>
    <property type="molecule type" value="Genomic_DNA"/>
</dbReference>
<dbReference type="Proteomes" id="UP000193006">
    <property type="component" value="Chromosome"/>
</dbReference>
<dbReference type="InterPro" id="IPR000049">
    <property type="entry name" value="ET-Flavoprotein_bsu_CS"/>
</dbReference>
<dbReference type="Pfam" id="PF01012">
    <property type="entry name" value="ETF"/>
    <property type="match status" value="1"/>
</dbReference>
<accession>A0A1X9MIG8</accession>
<sequence>MAVDDGAAQVGPRLAEELDIPHIATITKLEIENGTVKVEKDIEGDTEIIETTLPVLLTAQQGLNEPRYPTLPGIMKAKKKPIERLTIEELGLNLDAIQSKTEVIDQYPPQKKTEGKILKGEIPDQVQELVKYLRSEAKVV</sequence>
<organism evidence="9 10">
    <name type="scientific">Halalkalibacter krulwichiae</name>
    <dbReference type="NCBI Taxonomy" id="199441"/>
    <lineage>
        <taxon>Bacteria</taxon>
        <taxon>Bacillati</taxon>
        <taxon>Bacillota</taxon>
        <taxon>Bacilli</taxon>
        <taxon>Bacillales</taxon>
        <taxon>Bacillaceae</taxon>
        <taxon>Halalkalibacter</taxon>
    </lineage>
</organism>
<evidence type="ECO:0000313" key="10">
    <source>
        <dbReference type="Proteomes" id="UP000193006"/>
    </source>
</evidence>
<dbReference type="InterPro" id="IPR014729">
    <property type="entry name" value="Rossmann-like_a/b/a_fold"/>
</dbReference>
<dbReference type="PANTHER" id="PTHR21294">
    <property type="entry name" value="ELECTRON TRANSFER FLAVOPROTEIN BETA-SUBUNIT"/>
    <property type="match status" value="1"/>
</dbReference>
<evidence type="ECO:0000256" key="4">
    <source>
        <dbReference type="ARBA" id="ARBA00022982"/>
    </source>
</evidence>
<keyword evidence="10" id="KW-1185">Reference proteome</keyword>
<evidence type="ECO:0000256" key="6">
    <source>
        <dbReference type="ARBA" id="ARBA00042002"/>
    </source>
</evidence>
<dbReference type="InterPro" id="IPR012255">
    <property type="entry name" value="ETF_b"/>
</dbReference>
<dbReference type="SUPFAM" id="SSF52402">
    <property type="entry name" value="Adenine nucleotide alpha hydrolases-like"/>
    <property type="match status" value="1"/>
</dbReference>
<evidence type="ECO:0000256" key="2">
    <source>
        <dbReference type="ARBA" id="ARBA00011355"/>
    </source>
</evidence>
<dbReference type="PROSITE" id="PS01065">
    <property type="entry name" value="ETF_BETA"/>
    <property type="match status" value="1"/>
</dbReference>
<evidence type="ECO:0000256" key="7">
    <source>
        <dbReference type="ARBA" id="ARBA00049933"/>
    </source>
</evidence>
<evidence type="ECO:0000256" key="5">
    <source>
        <dbReference type="ARBA" id="ARBA00025649"/>
    </source>
</evidence>
<evidence type="ECO:0000256" key="3">
    <source>
        <dbReference type="ARBA" id="ARBA00022448"/>
    </source>
</evidence>